<proteinExistence type="predicted"/>
<comment type="caution">
    <text evidence="2">The sequence shown here is derived from an EMBL/GenBank/DDBJ whole genome shotgun (WGS) entry which is preliminary data.</text>
</comment>
<name>A0A4R6SZA2_9SPHI</name>
<evidence type="ECO:0000313" key="3">
    <source>
        <dbReference type="Proteomes" id="UP000295620"/>
    </source>
</evidence>
<dbReference type="Proteomes" id="UP000295620">
    <property type="component" value="Unassembled WGS sequence"/>
</dbReference>
<organism evidence="2 3">
    <name type="scientific">Pedobacter metabolipauper</name>
    <dbReference type="NCBI Taxonomy" id="425513"/>
    <lineage>
        <taxon>Bacteria</taxon>
        <taxon>Pseudomonadati</taxon>
        <taxon>Bacteroidota</taxon>
        <taxon>Sphingobacteriia</taxon>
        <taxon>Sphingobacteriales</taxon>
        <taxon>Sphingobacteriaceae</taxon>
        <taxon>Pedobacter</taxon>
    </lineage>
</organism>
<evidence type="ECO:0000256" key="1">
    <source>
        <dbReference type="SAM" id="SignalP"/>
    </source>
</evidence>
<keyword evidence="3" id="KW-1185">Reference proteome</keyword>
<evidence type="ECO:0008006" key="4">
    <source>
        <dbReference type="Google" id="ProtNLM"/>
    </source>
</evidence>
<feature type="signal peptide" evidence="1">
    <location>
        <begin position="1"/>
        <end position="29"/>
    </location>
</feature>
<gene>
    <name evidence="2" type="ORF">ATK78_2024</name>
</gene>
<dbReference type="Gene3D" id="2.40.160.60">
    <property type="entry name" value="Outer membrane protein transport protein (OMPP1/FadL/TodX)"/>
    <property type="match status" value="1"/>
</dbReference>
<dbReference type="SUPFAM" id="SSF56935">
    <property type="entry name" value="Porins"/>
    <property type="match status" value="1"/>
</dbReference>
<accession>A0A4R6SZA2</accession>
<dbReference type="AlphaFoldDB" id="A0A4R6SZA2"/>
<dbReference type="RefSeq" id="WP_243732491.1">
    <property type="nucleotide sequence ID" value="NZ_SNYC01000004.1"/>
</dbReference>
<evidence type="ECO:0000313" key="2">
    <source>
        <dbReference type="EMBL" id="TDQ09865.1"/>
    </source>
</evidence>
<dbReference type="EMBL" id="SNYC01000004">
    <property type="protein sequence ID" value="TDQ09865.1"/>
    <property type="molecule type" value="Genomic_DNA"/>
</dbReference>
<protein>
    <recommendedName>
        <fullName evidence="4">Long-subunit fatty acid transport protein</fullName>
    </recommendedName>
</protein>
<keyword evidence="1" id="KW-0732">Signal</keyword>
<reference evidence="2 3" key="1">
    <citation type="submission" date="2019-03" db="EMBL/GenBank/DDBJ databases">
        <title>Genomic Encyclopedia of Archaeal and Bacterial Type Strains, Phase II (KMG-II): from individual species to whole genera.</title>
        <authorList>
            <person name="Goeker M."/>
        </authorList>
    </citation>
    <scope>NUCLEOTIDE SEQUENCE [LARGE SCALE GENOMIC DNA]</scope>
    <source>
        <strain evidence="2 3">DSM 19035</strain>
    </source>
</reference>
<sequence length="440" mass="48665">MKSLHLNMYKRINYITAVLIVLTSISVNAQVTTQSPYSRYGLGNVRGSLLPQLRAMGGISSGVFTPNGYSNINMQNPASYPGITHTTLDMGLSGGFTELKTNSATEKSFNSTLGHLAIAFPVVSGKSAVSFGILPYTQLGYSYTESETLADGNTYKYLNSGEGGLTKAYIGFGQQIGDHFRVGGNVEYIFGNLLESRSFEPQFAPSINSRVQNKNSVGGISYSYGAQYSIPLGRRKSITLGYSGSSSSSINSERTYIATRYLTDALGEESTALDTVSNIQGAKSKLRLPITHNFGFTYQKDNKWMVGADYRTGKWSNLIIPGDNDVLQDSWGYSLGAQITPDFTSINNYFKRIEYRIGFQYDKTYIMLQDQDINQRAFTFGLGLPLAPNVTSRTSAYKMNLTAELGRRGTLSNSLVQESYFNIHLGFTLNDTWFRRYKFN</sequence>
<feature type="chain" id="PRO_5020941335" description="Long-subunit fatty acid transport protein" evidence="1">
    <location>
        <begin position="30"/>
        <end position="440"/>
    </location>
</feature>